<evidence type="ECO:0000256" key="6">
    <source>
        <dbReference type="ARBA" id="ARBA00023004"/>
    </source>
</evidence>
<evidence type="ECO:0000313" key="11">
    <source>
        <dbReference type="Proteomes" id="UP000244817"/>
    </source>
</evidence>
<dbReference type="InterPro" id="IPR006638">
    <property type="entry name" value="Elp3/MiaA/NifB-like_rSAM"/>
</dbReference>
<keyword evidence="11" id="KW-1185">Reference proteome</keyword>
<gene>
    <name evidence="10" type="ORF">DC363_03835</name>
</gene>
<keyword evidence="3 10" id="KW-0808">Transferase</keyword>
<evidence type="ECO:0000256" key="5">
    <source>
        <dbReference type="ARBA" id="ARBA00022723"/>
    </source>
</evidence>
<evidence type="ECO:0000256" key="4">
    <source>
        <dbReference type="ARBA" id="ARBA00022691"/>
    </source>
</evidence>
<feature type="domain" description="MTTase N-terminal" evidence="8">
    <location>
        <begin position="2"/>
        <end position="113"/>
    </location>
</feature>
<comment type="cofactor">
    <cofactor evidence="1">
        <name>[4Fe-4S] cluster</name>
        <dbReference type="ChEBI" id="CHEBI:49883"/>
    </cofactor>
</comment>
<protein>
    <submittedName>
        <fullName evidence="10">tRNA (N(6)-L-threonylcarbamoyladenosine(37)-C(2))-methylthiotransferase MtaB</fullName>
    </submittedName>
</protein>
<organism evidence="10 11">
    <name type="scientific">Thalassorhabdomicrobium marinisediminis</name>
    <dbReference type="NCBI Taxonomy" id="2170577"/>
    <lineage>
        <taxon>Bacteria</taxon>
        <taxon>Pseudomonadati</taxon>
        <taxon>Pseudomonadota</taxon>
        <taxon>Alphaproteobacteria</taxon>
        <taxon>Rhodobacterales</taxon>
        <taxon>Paracoccaceae</taxon>
        <taxon>Thalassorhabdomicrobium</taxon>
    </lineage>
</organism>
<dbReference type="InterPro" id="IPR007197">
    <property type="entry name" value="rSAM"/>
</dbReference>
<dbReference type="Gene3D" id="3.40.50.12160">
    <property type="entry name" value="Methylthiotransferase, N-terminal domain"/>
    <property type="match status" value="1"/>
</dbReference>
<dbReference type="PROSITE" id="PS51918">
    <property type="entry name" value="RADICAL_SAM"/>
    <property type="match status" value="1"/>
</dbReference>
<evidence type="ECO:0000256" key="3">
    <source>
        <dbReference type="ARBA" id="ARBA00022679"/>
    </source>
</evidence>
<dbReference type="EMBL" id="QCYG01000002">
    <property type="protein sequence ID" value="PVA07766.1"/>
    <property type="molecule type" value="Genomic_DNA"/>
</dbReference>
<dbReference type="PANTHER" id="PTHR11918">
    <property type="entry name" value="RADICAL SAM PROTEINS"/>
    <property type="match status" value="1"/>
</dbReference>
<keyword evidence="7" id="KW-0411">Iron-sulfur</keyword>
<keyword evidence="4" id="KW-0949">S-adenosyl-L-methionine</keyword>
<dbReference type="Gene3D" id="3.80.30.20">
    <property type="entry name" value="tm_1862 like domain"/>
    <property type="match status" value="1"/>
</dbReference>
<dbReference type="CDD" id="cd01335">
    <property type="entry name" value="Radical_SAM"/>
    <property type="match status" value="1"/>
</dbReference>
<dbReference type="NCBIfam" id="TIGR01579">
    <property type="entry name" value="MiaB-like-C"/>
    <property type="match status" value="1"/>
</dbReference>
<evidence type="ECO:0000259" key="9">
    <source>
        <dbReference type="PROSITE" id="PS51918"/>
    </source>
</evidence>
<dbReference type="Pfam" id="PF04055">
    <property type="entry name" value="Radical_SAM"/>
    <property type="match status" value="1"/>
</dbReference>
<keyword evidence="5" id="KW-0479">Metal-binding</keyword>
<dbReference type="Pfam" id="PF00919">
    <property type="entry name" value="UPF0004"/>
    <property type="match status" value="1"/>
</dbReference>
<evidence type="ECO:0000256" key="2">
    <source>
        <dbReference type="ARBA" id="ARBA00022485"/>
    </source>
</evidence>
<proteinExistence type="predicted"/>
<dbReference type="InterPro" id="IPR038135">
    <property type="entry name" value="Methylthiotransferase_N_sf"/>
</dbReference>
<reference evidence="10 11" key="1">
    <citation type="submission" date="2018-04" db="EMBL/GenBank/DDBJ databases">
        <title>Pelagivirga bohaiensis gen. nov., sp. nov., a bacterium isolated from the Bohai Sea.</title>
        <authorList>
            <person name="Ji X."/>
        </authorList>
    </citation>
    <scope>NUCLEOTIDE SEQUENCE [LARGE SCALE GENOMIC DNA]</scope>
    <source>
        <strain evidence="10 11">BH-SD16</strain>
    </source>
</reference>
<accession>A0A2T7G022</accession>
<dbReference type="GO" id="GO:0051539">
    <property type="term" value="F:4 iron, 4 sulfur cluster binding"/>
    <property type="evidence" value="ECO:0007669"/>
    <property type="project" value="UniProtKB-KW"/>
</dbReference>
<evidence type="ECO:0000313" key="10">
    <source>
        <dbReference type="EMBL" id="PVA07766.1"/>
    </source>
</evidence>
<dbReference type="SUPFAM" id="SSF102114">
    <property type="entry name" value="Radical SAM enzymes"/>
    <property type="match status" value="1"/>
</dbReference>
<evidence type="ECO:0000256" key="1">
    <source>
        <dbReference type="ARBA" id="ARBA00001966"/>
    </source>
</evidence>
<dbReference type="InterPro" id="IPR058240">
    <property type="entry name" value="rSAM_sf"/>
</dbReference>
<dbReference type="OrthoDB" id="9805215at2"/>
<evidence type="ECO:0000256" key="7">
    <source>
        <dbReference type="ARBA" id="ARBA00023014"/>
    </source>
</evidence>
<dbReference type="PROSITE" id="PS01278">
    <property type="entry name" value="MTTASE_RADICAL"/>
    <property type="match status" value="1"/>
</dbReference>
<dbReference type="SMART" id="SM00729">
    <property type="entry name" value="Elp3"/>
    <property type="match status" value="1"/>
</dbReference>
<dbReference type="RefSeq" id="WP_108639808.1">
    <property type="nucleotide sequence ID" value="NZ_QCYG01000002.1"/>
</dbReference>
<keyword evidence="2" id="KW-0004">4Fe-4S</keyword>
<dbReference type="GO" id="GO:0035598">
    <property type="term" value="F:tRNA (N(6)-L-threonylcarbamoyladenosine(37)-C(2))-methylthiotransferase activity"/>
    <property type="evidence" value="ECO:0007669"/>
    <property type="project" value="TreeGrafter"/>
</dbReference>
<dbReference type="InterPro" id="IPR013848">
    <property type="entry name" value="Methylthiotransferase_N"/>
</dbReference>
<feature type="domain" description="Radical SAM core" evidence="9">
    <location>
        <begin position="133"/>
        <end position="363"/>
    </location>
</feature>
<dbReference type="NCBIfam" id="TIGR00089">
    <property type="entry name" value="MiaB/RimO family radical SAM methylthiotransferase"/>
    <property type="match status" value="1"/>
</dbReference>
<comment type="caution">
    <text evidence="10">The sequence shown here is derived from an EMBL/GenBank/DDBJ whole genome shotgun (WGS) entry which is preliminary data.</text>
</comment>
<dbReference type="PANTHER" id="PTHR11918:SF45">
    <property type="entry name" value="THREONYLCARBAMOYLADENOSINE TRNA METHYLTHIOTRANSFERASE"/>
    <property type="match status" value="1"/>
</dbReference>
<dbReference type="InterPro" id="IPR020612">
    <property type="entry name" value="Methylthiotransferase_CS"/>
</dbReference>
<dbReference type="GO" id="GO:0046872">
    <property type="term" value="F:metal ion binding"/>
    <property type="evidence" value="ECO:0007669"/>
    <property type="project" value="UniProtKB-KW"/>
</dbReference>
<dbReference type="InterPro" id="IPR005839">
    <property type="entry name" value="Methylthiotransferase"/>
</dbReference>
<dbReference type="SFLD" id="SFLDG01082">
    <property type="entry name" value="B12-binding_domain_containing"/>
    <property type="match status" value="1"/>
</dbReference>
<dbReference type="PROSITE" id="PS51449">
    <property type="entry name" value="MTTASE_N"/>
    <property type="match status" value="1"/>
</dbReference>
<dbReference type="Proteomes" id="UP000244817">
    <property type="component" value="Unassembled WGS sequence"/>
</dbReference>
<name>A0A2T7G022_9RHOB</name>
<sequence>MNAPKFTTLGCRLNAYETEAMKELAGAAGVENAVVVNTCAVTAEAVRKAKKEIRKLRRDNPDATLIVTGCAAQTEPETFTAMPEVSKVIGNTEKMQAETWAGMAPDLIGSTEPVQVDDIMSVTETAGHLIDGFGTRSRAYVQVQNGCDHRCTFCIIPYGRGNSRSVPAGVVVEQIKRLVDKGYNEVVLTGVDLTSWGADLPAQPKLGDLVMRILKLVPDLPRLRISSIDSIEVDENLMQAIATEPRLMPHLHLSLQHGDDLILKRMKRRHLRDDAIRFSEEARKLRPEMTFGADIIAGFPTETDAHFENSLKLVDDCALTWLHVFPYSPRQGTPAARMPAVNGPDIKARAARLRAKGDAAVARHLAAQQGQTHRVLMENPRMGRTEQFTEVLFDTDQPESQIVGARITGQTDTQLLSSSD</sequence>
<dbReference type="InterPro" id="IPR006467">
    <property type="entry name" value="MiaB-like_bact"/>
</dbReference>
<evidence type="ECO:0000259" key="8">
    <source>
        <dbReference type="PROSITE" id="PS51449"/>
    </source>
</evidence>
<keyword evidence="6" id="KW-0408">Iron</keyword>
<dbReference type="AlphaFoldDB" id="A0A2T7G022"/>
<dbReference type="InterPro" id="IPR023404">
    <property type="entry name" value="rSAM_horseshoe"/>
</dbReference>
<dbReference type="SFLD" id="SFLDS00029">
    <property type="entry name" value="Radical_SAM"/>
    <property type="match status" value="1"/>
</dbReference>